<feature type="compositionally biased region" description="Polar residues" evidence="1">
    <location>
        <begin position="188"/>
        <end position="198"/>
    </location>
</feature>
<accession>A0ABS6AXM6</accession>
<name>A0ABS6AXM6_9NOCA</name>
<organism evidence="2 3">
    <name type="scientific">Nocardia albiluteola</name>
    <dbReference type="NCBI Taxonomy" id="2842303"/>
    <lineage>
        <taxon>Bacteria</taxon>
        <taxon>Bacillati</taxon>
        <taxon>Actinomycetota</taxon>
        <taxon>Actinomycetes</taxon>
        <taxon>Mycobacteriales</taxon>
        <taxon>Nocardiaceae</taxon>
        <taxon>Nocardia</taxon>
    </lineage>
</organism>
<evidence type="ECO:0000256" key="1">
    <source>
        <dbReference type="SAM" id="MobiDB-lite"/>
    </source>
</evidence>
<dbReference type="RefSeq" id="WP_215917691.1">
    <property type="nucleotide sequence ID" value="NZ_JAHKNI010000004.1"/>
</dbReference>
<evidence type="ECO:0008006" key="4">
    <source>
        <dbReference type="Google" id="ProtNLM"/>
    </source>
</evidence>
<dbReference type="PRINTS" id="PR01217">
    <property type="entry name" value="PRICHEXTENSN"/>
</dbReference>
<sequence length="341" mass="33781">MSAAQPRRSDPEYISAMEHFESMPPQEIYAKAQQIDAAQILQASTVWLESAAAIAGSMPITGNSSDQVMNSAGWEGAAADAARAGARSLAAALDELAEVMAEVGGRLGAVAAAAEAVKLAVAPPGEAGPIGAIARVLEGARVIDAQQVQETLRQEAVMAMNMIYKPAYSVAGTGVPALPDPPELPGATTPSTPHANTTAPQQHLPQQQPSAPHQQQPSQNPTPPATPAPSQSTPNTAPPPTTHAPAPQSTAPAPQTPTPAPQSTAPAPQAPAPAAPAPAAPAPAAPAPAAPESSSPPAPPAPATPAGPPLNDPGGQPGITGPIPNSTAAPAPGQSGVTPDH</sequence>
<protein>
    <recommendedName>
        <fullName evidence="4">PPE family domain-containing protein</fullName>
    </recommendedName>
</protein>
<feature type="compositionally biased region" description="Pro residues" evidence="1">
    <location>
        <begin position="268"/>
        <end position="311"/>
    </location>
</feature>
<evidence type="ECO:0000313" key="2">
    <source>
        <dbReference type="EMBL" id="MBU3062810.1"/>
    </source>
</evidence>
<comment type="caution">
    <text evidence="2">The sequence shown here is derived from an EMBL/GenBank/DDBJ whole genome shotgun (WGS) entry which is preliminary data.</text>
</comment>
<feature type="region of interest" description="Disordered" evidence="1">
    <location>
        <begin position="175"/>
        <end position="341"/>
    </location>
</feature>
<evidence type="ECO:0000313" key="3">
    <source>
        <dbReference type="Proteomes" id="UP000733379"/>
    </source>
</evidence>
<dbReference type="EMBL" id="JAHKNI010000004">
    <property type="protein sequence ID" value="MBU3062810.1"/>
    <property type="molecule type" value="Genomic_DNA"/>
</dbReference>
<feature type="compositionally biased region" description="Low complexity" evidence="1">
    <location>
        <begin position="243"/>
        <end position="253"/>
    </location>
</feature>
<reference evidence="2 3" key="1">
    <citation type="submission" date="2021-06" db="EMBL/GenBank/DDBJ databases">
        <title>Actinomycetes sequencing.</title>
        <authorList>
            <person name="Shan Q."/>
        </authorList>
    </citation>
    <scope>NUCLEOTIDE SEQUENCE [LARGE SCALE GENOMIC DNA]</scope>
    <source>
        <strain evidence="2 3">NEAU-G5</strain>
    </source>
</reference>
<proteinExistence type="predicted"/>
<gene>
    <name evidence="2" type="ORF">KO481_14925</name>
</gene>
<keyword evidence="3" id="KW-1185">Reference proteome</keyword>
<feature type="compositionally biased region" description="Low complexity" evidence="1">
    <location>
        <begin position="199"/>
        <end position="219"/>
    </location>
</feature>
<dbReference type="Proteomes" id="UP000733379">
    <property type="component" value="Unassembled WGS sequence"/>
</dbReference>